<gene>
    <name evidence="8" type="ORF">Adt_10832</name>
</gene>
<dbReference type="InterPro" id="IPR006458">
    <property type="entry name" value="Ovate_C"/>
</dbReference>
<keyword evidence="9" id="KW-1185">Reference proteome</keyword>
<reference evidence="9" key="1">
    <citation type="submission" date="2024-07" db="EMBL/GenBank/DDBJ databases">
        <title>Two chromosome-level genome assemblies of Korean endemic species Abeliophyllum distichum and Forsythia ovata (Oleaceae).</title>
        <authorList>
            <person name="Jang H."/>
        </authorList>
    </citation>
    <scope>NUCLEOTIDE SEQUENCE [LARGE SCALE GENOMIC DNA]</scope>
</reference>
<evidence type="ECO:0000313" key="9">
    <source>
        <dbReference type="Proteomes" id="UP001604336"/>
    </source>
</evidence>
<dbReference type="Pfam" id="PF04844">
    <property type="entry name" value="Ovate"/>
    <property type="match status" value="1"/>
</dbReference>
<keyword evidence="3 6" id="KW-0805">Transcription regulation</keyword>
<name>A0ABD1UL40_9LAMI</name>
<evidence type="ECO:0000256" key="1">
    <source>
        <dbReference type="ARBA" id="ARBA00004123"/>
    </source>
</evidence>
<keyword evidence="4 6" id="KW-0804">Transcription</keyword>
<dbReference type="AlphaFoldDB" id="A0ABD1UL40"/>
<dbReference type="PANTHER" id="PTHR33057">
    <property type="entry name" value="TRANSCRIPTION REPRESSOR OFP7-RELATED"/>
    <property type="match status" value="1"/>
</dbReference>
<comment type="function">
    <text evidence="6">Transcriptional repressor that regulates multiple aspects of plant growth and development.</text>
</comment>
<evidence type="ECO:0000313" key="8">
    <source>
        <dbReference type="EMBL" id="KAL2525778.1"/>
    </source>
</evidence>
<dbReference type="PANTHER" id="PTHR33057:SF26">
    <property type="entry name" value="TRANSCRIPTION REPRESSOR OFP13"/>
    <property type="match status" value="1"/>
</dbReference>
<evidence type="ECO:0000256" key="4">
    <source>
        <dbReference type="ARBA" id="ARBA00023163"/>
    </source>
</evidence>
<protein>
    <recommendedName>
        <fullName evidence="6">Transcription repressor</fullName>
    </recommendedName>
    <alternativeName>
        <fullName evidence="6">Ovate family protein</fullName>
    </alternativeName>
</protein>
<dbReference type="NCBIfam" id="TIGR01568">
    <property type="entry name" value="A_thal_3678"/>
    <property type="match status" value="1"/>
</dbReference>
<organism evidence="8 9">
    <name type="scientific">Abeliophyllum distichum</name>
    <dbReference type="NCBI Taxonomy" id="126358"/>
    <lineage>
        <taxon>Eukaryota</taxon>
        <taxon>Viridiplantae</taxon>
        <taxon>Streptophyta</taxon>
        <taxon>Embryophyta</taxon>
        <taxon>Tracheophyta</taxon>
        <taxon>Spermatophyta</taxon>
        <taxon>Magnoliopsida</taxon>
        <taxon>eudicotyledons</taxon>
        <taxon>Gunneridae</taxon>
        <taxon>Pentapetalae</taxon>
        <taxon>asterids</taxon>
        <taxon>lamiids</taxon>
        <taxon>Lamiales</taxon>
        <taxon>Oleaceae</taxon>
        <taxon>Forsythieae</taxon>
        <taxon>Abeliophyllum</taxon>
    </lineage>
</organism>
<dbReference type="Proteomes" id="UP001604336">
    <property type="component" value="Unassembled WGS sequence"/>
</dbReference>
<dbReference type="EMBL" id="JBFOLK010000003">
    <property type="protein sequence ID" value="KAL2525778.1"/>
    <property type="molecule type" value="Genomic_DNA"/>
</dbReference>
<proteinExistence type="predicted"/>
<feature type="domain" description="OVATE" evidence="7">
    <location>
        <begin position="30"/>
        <end position="89"/>
    </location>
</feature>
<evidence type="ECO:0000259" key="7">
    <source>
        <dbReference type="PROSITE" id="PS51754"/>
    </source>
</evidence>
<keyword evidence="5 6" id="KW-0539">Nucleus</keyword>
<dbReference type="InterPro" id="IPR038933">
    <property type="entry name" value="Ovate"/>
</dbReference>
<keyword evidence="2 6" id="KW-0678">Repressor</keyword>
<dbReference type="GO" id="GO:0005634">
    <property type="term" value="C:nucleus"/>
    <property type="evidence" value="ECO:0007669"/>
    <property type="project" value="UniProtKB-SubCell"/>
</dbReference>
<dbReference type="PROSITE" id="PS51754">
    <property type="entry name" value="OVATE"/>
    <property type="match status" value="1"/>
</dbReference>
<evidence type="ECO:0000256" key="6">
    <source>
        <dbReference type="RuleBase" id="RU367028"/>
    </source>
</evidence>
<dbReference type="GO" id="GO:0045892">
    <property type="term" value="P:negative regulation of DNA-templated transcription"/>
    <property type="evidence" value="ECO:0007669"/>
    <property type="project" value="UniProtKB-UniRule"/>
</dbReference>
<comment type="caution">
    <text evidence="8">The sequence shown here is derived from an EMBL/GenBank/DDBJ whole genome shotgun (WGS) entry which is preliminary data.</text>
</comment>
<evidence type="ECO:0000256" key="5">
    <source>
        <dbReference type="ARBA" id="ARBA00023242"/>
    </source>
</evidence>
<evidence type="ECO:0000256" key="2">
    <source>
        <dbReference type="ARBA" id="ARBA00022491"/>
    </source>
</evidence>
<evidence type="ECO:0000256" key="3">
    <source>
        <dbReference type="ARBA" id="ARBA00023015"/>
    </source>
</evidence>
<comment type="subcellular location">
    <subcellularLocation>
        <location evidence="1 6">Nucleus</location>
    </subcellularLocation>
</comment>
<sequence length="113" mass="12870">MIKYTSYTIASILKEAKTDDSFSYKENTAMAMESRDPCVDFRLSMEEMVEAYGLKNWECLEKLLTCYLRVNSKKNHGYIVGAFDDLLVHLEFVASNSSFSSSAATQYFFTSPP</sequence>
<accession>A0ABD1UL40</accession>